<dbReference type="EMBL" id="FNZF01000004">
    <property type="protein sequence ID" value="SEJ62719.1"/>
    <property type="molecule type" value="Genomic_DNA"/>
</dbReference>
<evidence type="ECO:0000256" key="2">
    <source>
        <dbReference type="ARBA" id="ARBA00007400"/>
    </source>
</evidence>
<keyword evidence="3" id="KW-1003">Cell membrane</keyword>
<feature type="transmembrane region" description="Helical" evidence="7">
    <location>
        <begin position="248"/>
        <end position="267"/>
    </location>
</feature>
<dbReference type="STRING" id="426757.SAMN04488127_2336"/>
<proteinExistence type="inferred from homology"/>
<organism evidence="9 10">
    <name type="scientific">Bhargavaea ginsengi</name>
    <dbReference type="NCBI Taxonomy" id="426757"/>
    <lineage>
        <taxon>Bacteria</taxon>
        <taxon>Bacillati</taxon>
        <taxon>Bacillota</taxon>
        <taxon>Bacilli</taxon>
        <taxon>Bacillales</taxon>
        <taxon>Caryophanaceae</taxon>
        <taxon>Bhargavaea</taxon>
    </lineage>
</organism>
<keyword evidence="9" id="KW-0808">Transferase</keyword>
<evidence type="ECO:0000256" key="5">
    <source>
        <dbReference type="ARBA" id="ARBA00022989"/>
    </source>
</evidence>
<evidence type="ECO:0000313" key="10">
    <source>
        <dbReference type="Proteomes" id="UP000199200"/>
    </source>
</evidence>
<feature type="domain" description="Acyltransferase 3" evidence="8">
    <location>
        <begin position="7"/>
        <end position="337"/>
    </location>
</feature>
<comment type="subcellular location">
    <subcellularLocation>
        <location evidence="1">Cell membrane</location>
        <topology evidence="1">Multi-pass membrane protein</topology>
    </subcellularLocation>
</comment>
<keyword evidence="10" id="KW-1185">Reference proteome</keyword>
<evidence type="ECO:0000256" key="7">
    <source>
        <dbReference type="SAM" id="Phobius"/>
    </source>
</evidence>
<dbReference type="AlphaFoldDB" id="A0A1H7AAR4"/>
<reference evidence="10" key="1">
    <citation type="submission" date="2016-10" db="EMBL/GenBank/DDBJ databases">
        <authorList>
            <person name="Varghese N."/>
            <person name="Submissions S."/>
        </authorList>
    </citation>
    <scope>NUCLEOTIDE SEQUENCE [LARGE SCALE GENOMIC DNA]</scope>
    <source>
        <strain evidence="10">CGMCC 1.6763</strain>
    </source>
</reference>
<dbReference type="PANTHER" id="PTHR40074:SF2">
    <property type="entry name" value="O-ACETYLTRANSFERASE WECH"/>
    <property type="match status" value="1"/>
</dbReference>
<keyword evidence="9" id="KW-0012">Acyltransferase</keyword>
<keyword evidence="4 7" id="KW-0812">Transmembrane</keyword>
<sequence>MKKERIESIKYMRVVAMSLVVLIHTTAIAFSHVPTDSPLYQFYLLMNRFTRFEGPVFVFLSGMVLFYNYDDRPFTLKTWLVFYRKRFLYILGPYLVWSLFYEAFSHFRGIREYAGIRQVLQNLLDGGANYQLYFIMILVQLYFLMPVFVFLIKRFPLIRQHLFVFGFVAEFIYQVLNHVYGWIDFPFFMVYLGSFLLGGWVGIHYQKVKQPWTTGKSLAVSLCTVLLGILYMELYFKHNILSQPVMPYAPFKLIAMSYYVLATYVLFKLCIRLEEVASGPVRDAAEQLRIYSFGFYLVHPFILHLWEGWLQADSGWQFHLLIGIRYVLVMASCYLFIRTLHLIFPKAWFLFGKLPAPSNSK</sequence>
<feature type="transmembrane region" description="Helical" evidence="7">
    <location>
        <begin position="162"/>
        <end position="180"/>
    </location>
</feature>
<evidence type="ECO:0000256" key="3">
    <source>
        <dbReference type="ARBA" id="ARBA00022475"/>
    </source>
</evidence>
<feature type="transmembrane region" description="Helical" evidence="7">
    <location>
        <begin position="186"/>
        <end position="205"/>
    </location>
</feature>
<dbReference type="GO" id="GO:0009246">
    <property type="term" value="P:enterobacterial common antigen biosynthetic process"/>
    <property type="evidence" value="ECO:0007669"/>
    <property type="project" value="TreeGrafter"/>
</dbReference>
<feature type="transmembrane region" description="Helical" evidence="7">
    <location>
        <begin position="52"/>
        <end position="69"/>
    </location>
</feature>
<evidence type="ECO:0000256" key="1">
    <source>
        <dbReference type="ARBA" id="ARBA00004651"/>
    </source>
</evidence>
<evidence type="ECO:0000256" key="6">
    <source>
        <dbReference type="ARBA" id="ARBA00023136"/>
    </source>
</evidence>
<evidence type="ECO:0000256" key="4">
    <source>
        <dbReference type="ARBA" id="ARBA00022692"/>
    </source>
</evidence>
<dbReference type="PANTHER" id="PTHR40074">
    <property type="entry name" value="O-ACETYLTRANSFERASE WECH"/>
    <property type="match status" value="1"/>
</dbReference>
<name>A0A1H7AAR4_9BACL</name>
<protein>
    <submittedName>
        <fullName evidence="9">Surface polysaccharide O-acyltransferase, integral membrane enzyme</fullName>
    </submittedName>
</protein>
<feature type="transmembrane region" description="Helical" evidence="7">
    <location>
        <begin position="217"/>
        <end position="236"/>
    </location>
</feature>
<evidence type="ECO:0000313" key="9">
    <source>
        <dbReference type="EMBL" id="SEJ62719.1"/>
    </source>
</evidence>
<dbReference type="GO" id="GO:0016413">
    <property type="term" value="F:O-acetyltransferase activity"/>
    <property type="evidence" value="ECO:0007669"/>
    <property type="project" value="TreeGrafter"/>
</dbReference>
<comment type="similarity">
    <text evidence="2">Belongs to the acyltransferase 3 family.</text>
</comment>
<gene>
    <name evidence="9" type="ORF">SAMN04488127_2336</name>
</gene>
<dbReference type="Proteomes" id="UP000199200">
    <property type="component" value="Unassembled WGS sequence"/>
</dbReference>
<evidence type="ECO:0000259" key="8">
    <source>
        <dbReference type="Pfam" id="PF01757"/>
    </source>
</evidence>
<accession>A0A1H7AAR4</accession>
<feature type="transmembrane region" description="Helical" evidence="7">
    <location>
        <begin position="12"/>
        <end position="32"/>
    </location>
</feature>
<feature type="transmembrane region" description="Helical" evidence="7">
    <location>
        <begin position="318"/>
        <end position="337"/>
    </location>
</feature>
<dbReference type="Pfam" id="PF01757">
    <property type="entry name" value="Acyl_transf_3"/>
    <property type="match status" value="1"/>
</dbReference>
<dbReference type="InterPro" id="IPR002656">
    <property type="entry name" value="Acyl_transf_3_dom"/>
</dbReference>
<keyword evidence="6 7" id="KW-0472">Membrane</keyword>
<feature type="transmembrane region" description="Helical" evidence="7">
    <location>
        <begin position="288"/>
        <end position="306"/>
    </location>
</feature>
<feature type="transmembrane region" description="Helical" evidence="7">
    <location>
        <begin position="89"/>
        <end position="110"/>
    </location>
</feature>
<keyword evidence="5 7" id="KW-1133">Transmembrane helix</keyword>
<dbReference type="RefSeq" id="WP_177168366.1">
    <property type="nucleotide sequence ID" value="NZ_FNZF01000004.1"/>
</dbReference>
<feature type="transmembrane region" description="Helical" evidence="7">
    <location>
        <begin position="130"/>
        <end position="150"/>
    </location>
</feature>
<dbReference type="GO" id="GO:0005886">
    <property type="term" value="C:plasma membrane"/>
    <property type="evidence" value="ECO:0007669"/>
    <property type="project" value="UniProtKB-SubCell"/>
</dbReference>